<feature type="signal peptide" evidence="1">
    <location>
        <begin position="1"/>
        <end position="22"/>
    </location>
</feature>
<evidence type="ECO:0000256" key="1">
    <source>
        <dbReference type="SAM" id="SignalP"/>
    </source>
</evidence>
<dbReference type="Proteomes" id="UP000541352">
    <property type="component" value="Unassembled WGS sequence"/>
</dbReference>
<feature type="chain" id="PRO_5031531831" description="YARHG domain-containing protein" evidence="1">
    <location>
        <begin position="23"/>
        <end position="509"/>
    </location>
</feature>
<keyword evidence="1" id="KW-0732">Signal</keyword>
<proteinExistence type="predicted"/>
<protein>
    <recommendedName>
        <fullName evidence="4">YARHG domain-containing protein</fullName>
    </recommendedName>
</protein>
<evidence type="ECO:0000313" key="2">
    <source>
        <dbReference type="EMBL" id="MBB3840999.1"/>
    </source>
</evidence>
<accession>A0A7W5ZQ47</accession>
<dbReference type="RefSeq" id="WP_183978352.1">
    <property type="nucleotide sequence ID" value="NZ_JACIBY010000013.1"/>
</dbReference>
<organism evidence="2 3">
    <name type="scientific">Runella defluvii</name>
    <dbReference type="NCBI Taxonomy" id="370973"/>
    <lineage>
        <taxon>Bacteria</taxon>
        <taxon>Pseudomonadati</taxon>
        <taxon>Bacteroidota</taxon>
        <taxon>Cytophagia</taxon>
        <taxon>Cytophagales</taxon>
        <taxon>Spirosomataceae</taxon>
        <taxon>Runella</taxon>
    </lineage>
</organism>
<comment type="caution">
    <text evidence="2">The sequence shown here is derived from an EMBL/GenBank/DDBJ whole genome shotgun (WGS) entry which is preliminary data.</text>
</comment>
<gene>
    <name evidence="2" type="ORF">FHS57_005020</name>
</gene>
<evidence type="ECO:0008006" key="4">
    <source>
        <dbReference type="Google" id="ProtNLM"/>
    </source>
</evidence>
<dbReference type="EMBL" id="JACIBY010000013">
    <property type="protein sequence ID" value="MBB3840999.1"/>
    <property type="molecule type" value="Genomic_DNA"/>
</dbReference>
<sequence>MKNKVVTLLLLVISWLTLPASAQLEQSVRLEFKVNQSLEEYFDVTPLDEDGLLVTQRKEEYFKKEKWTFYRFDSLLKQRWMSEFTLEDQLHPIKSYHNQHFLYWLLQETDTDKVMVLRLDLQNGETETFKGDLHTRADIVHFKVLGNVAFIGGYHNSRPMVMAFSFFDKSVKALPFLYTTNTEISNLELDEQQNQLHVLLYTTKRGDCHFSIKTYSYEGKLVKTTAMPFENDNGLITGKILPLDESSSLIVGNYAQGCTQYSQGLYFSKIKDAEPEGFQWVDFSKLENFFNYLKPKRKQRVVEKISKQKEEGKEPKFRYRMLVHDIIKNGEEFILVAEVYYPVYKSGNMYYGGGRSNIHREYDAFRYTHAIVCGFDKSGKLLWDNCFALENVENIELLPMVQVTRRDGLLVLAYPKEEKIHTEVIERSRVVREKEIHELKTAVEGEKIVDSEQGVLAAWYDRFFVAYGYQKVGGEKWTSSSRDVFYVNKLSYDPNAPRPDAKEEAKKEN</sequence>
<evidence type="ECO:0000313" key="3">
    <source>
        <dbReference type="Proteomes" id="UP000541352"/>
    </source>
</evidence>
<reference evidence="2 3" key="1">
    <citation type="submission" date="2020-08" db="EMBL/GenBank/DDBJ databases">
        <title>Genomic Encyclopedia of Type Strains, Phase IV (KMG-IV): sequencing the most valuable type-strain genomes for metagenomic binning, comparative biology and taxonomic classification.</title>
        <authorList>
            <person name="Goeker M."/>
        </authorList>
    </citation>
    <scope>NUCLEOTIDE SEQUENCE [LARGE SCALE GENOMIC DNA]</scope>
    <source>
        <strain evidence="2 3">DSM 17976</strain>
    </source>
</reference>
<dbReference type="AlphaFoldDB" id="A0A7W5ZQ47"/>
<keyword evidence="3" id="KW-1185">Reference proteome</keyword>
<name>A0A7W5ZQ47_9BACT</name>